<accession>A0AAT9GV26</accession>
<protein>
    <submittedName>
        <fullName evidence="1">Uncharacterized protein</fullName>
    </submittedName>
</protein>
<proteinExistence type="predicted"/>
<dbReference type="EMBL" id="AP031322">
    <property type="protein sequence ID" value="BFH74742.1"/>
    <property type="molecule type" value="Genomic_DNA"/>
</dbReference>
<dbReference type="KEGG" id="sjv:SJAV_26860"/>
<name>A0AAT9GV26_9CREN</name>
<dbReference type="AlphaFoldDB" id="A0AAT9GV26"/>
<reference evidence="1" key="1">
    <citation type="submission" date="2024-03" db="EMBL/GenBank/DDBJ databases">
        <title>Complete genome sequence of Sulfurisphaera javensis strain KD-1.</title>
        <authorList>
            <person name="Sakai H."/>
            <person name="Nur N."/>
            <person name="Suwanto A."/>
            <person name="Kurosawa N."/>
        </authorList>
    </citation>
    <scope>NUCLEOTIDE SEQUENCE</scope>
    <source>
        <strain evidence="1">KD-1</strain>
    </source>
</reference>
<dbReference type="RefSeq" id="WP_369610220.1">
    <property type="nucleotide sequence ID" value="NZ_AP031322.1"/>
</dbReference>
<gene>
    <name evidence="1" type="ORF">SJAV_26860</name>
</gene>
<sequence>MTKLCIKYDLSVEINCKDNGNYLYVTEVGEDSERIHIGKDQTYLKMVVKYEG</sequence>
<organism evidence="1">
    <name type="scientific">Sulfurisphaera javensis</name>
    <dbReference type="NCBI Taxonomy" id="2049879"/>
    <lineage>
        <taxon>Archaea</taxon>
        <taxon>Thermoproteota</taxon>
        <taxon>Thermoprotei</taxon>
        <taxon>Sulfolobales</taxon>
        <taxon>Sulfolobaceae</taxon>
        <taxon>Sulfurisphaera</taxon>
    </lineage>
</organism>
<evidence type="ECO:0000313" key="1">
    <source>
        <dbReference type="EMBL" id="BFH74742.1"/>
    </source>
</evidence>
<dbReference type="GeneID" id="92355638"/>